<feature type="signal peptide" evidence="2">
    <location>
        <begin position="1"/>
        <end position="22"/>
    </location>
</feature>
<proteinExistence type="predicted"/>
<evidence type="ECO:0000313" key="4">
    <source>
        <dbReference type="EMBL" id="AXK44744.1"/>
    </source>
</evidence>
<keyword evidence="6" id="KW-1185">Reference proteome</keyword>
<evidence type="ECO:0000259" key="3">
    <source>
        <dbReference type="Pfam" id="PF19843"/>
    </source>
</evidence>
<dbReference type="OrthoDB" id="4794447at2"/>
<accession>A0A345YLE2</accession>
<dbReference type="Proteomes" id="UP000254236">
    <property type="component" value="Chromosome"/>
</dbReference>
<dbReference type="KEGG" id="bsau:DWV08_03280"/>
<feature type="chain" id="PRO_5044584603" description="DUF6318 domain-containing protein" evidence="2">
    <location>
        <begin position="23"/>
        <end position="210"/>
    </location>
</feature>
<reference evidence="4 6" key="1">
    <citation type="submission" date="2018-07" db="EMBL/GenBank/DDBJ databases">
        <title>Brachybacterium saurashtrense DSM 23186 genome sequence.</title>
        <authorList>
            <person name="Guo L."/>
        </authorList>
    </citation>
    <scope>NUCLEOTIDE SEQUENCE [LARGE SCALE GENOMIC DNA]</scope>
    <source>
        <strain evidence="4 6">DSM 23186</strain>
    </source>
</reference>
<dbReference type="EMBL" id="QSWH01000003">
    <property type="protein sequence ID" value="RRR23356.1"/>
    <property type="molecule type" value="Genomic_DNA"/>
</dbReference>
<evidence type="ECO:0000256" key="2">
    <source>
        <dbReference type="SAM" id="SignalP"/>
    </source>
</evidence>
<name>A0A345YLE2_9MICO</name>
<dbReference type="RefSeq" id="WP_115412497.1">
    <property type="nucleotide sequence ID" value="NZ_CP031356.1"/>
</dbReference>
<reference evidence="5 7" key="2">
    <citation type="submission" date="2018-08" db="EMBL/GenBank/DDBJ databases">
        <title>Brachybacterium saurashtrense DSM 23186.</title>
        <authorList>
            <person name="Li Y."/>
        </authorList>
    </citation>
    <scope>NUCLEOTIDE SEQUENCE [LARGE SCALE GENOMIC DNA]</scope>
    <source>
        <strain evidence="5 7">DSM 23186</strain>
    </source>
</reference>
<evidence type="ECO:0000256" key="1">
    <source>
        <dbReference type="SAM" id="MobiDB-lite"/>
    </source>
</evidence>
<keyword evidence="2" id="KW-0732">Signal</keyword>
<organism evidence="5 7">
    <name type="scientific">Brachybacterium saurashtrense</name>
    <dbReference type="NCBI Taxonomy" id="556288"/>
    <lineage>
        <taxon>Bacteria</taxon>
        <taxon>Bacillati</taxon>
        <taxon>Actinomycetota</taxon>
        <taxon>Actinomycetes</taxon>
        <taxon>Micrococcales</taxon>
        <taxon>Dermabacteraceae</taxon>
        <taxon>Brachybacterium</taxon>
    </lineage>
</organism>
<evidence type="ECO:0000313" key="7">
    <source>
        <dbReference type="Proteomes" id="UP000282185"/>
    </source>
</evidence>
<dbReference type="Proteomes" id="UP000282185">
    <property type="component" value="Unassembled WGS sequence"/>
</dbReference>
<dbReference type="EMBL" id="CP031356">
    <property type="protein sequence ID" value="AXK44744.1"/>
    <property type="molecule type" value="Genomic_DNA"/>
</dbReference>
<dbReference type="AlphaFoldDB" id="A0A345YLE2"/>
<feature type="domain" description="DUF6318" evidence="3">
    <location>
        <begin position="56"/>
        <end position="146"/>
    </location>
</feature>
<dbReference type="PROSITE" id="PS51257">
    <property type="entry name" value="PROKAR_LIPOPROTEIN"/>
    <property type="match status" value="1"/>
</dbReference>
<protein>
    <recommendedName>
        <fullName evidence="3">DUF6318 domain-containing protein</fullName>
    </recommendedName>
</protein>
<feature type="region of interest" description="Disordered" evidence="1">
    <location>
        <begin position="22"/>
        <end position="77"/>
    </location>
</feature>
<evidence type="ECO:0000313" key="5">
    <source>
        <dbReference type="EMBL" id="RRR23356.1"/>
    </source>
</evidence>
<evidence type="ECO:0000313" key="6">
    <source>
        <dbReference type="Proteomes" id="UP000254236"/>
    </source>
</evidence>
<gene>
    <name evidence="4" type="ORF">DWV08_03280</name>
    <name evidence="5" type="ORF">DXU92_08415</name>
</gene>
<dbReference type="InterPro" id="IPR046281">
    <property type="entry name" value="DUF6318"/>
</dbReference>
<dbReference type="Pfam" id="PF19843">
    <property type="entry name" value="DUF6318"/>
    <property type="match status" value="1"/>
</dbReference>
<sequence>MSRRLLSTVATGALLLGLAACGDPNPGAVTTPPPDIGIDAPSDGGGKSSDGGDEPTAEAPDIPPPDPADYEGMDQNTPEGAEQAFRYYIAVSIWAHQTGDDSALERLEGEDCGGCDVLNDDVTPIRENGLYWSELTRFDTGTAIHESSTFDHEIGYVFTLESHKRPNEDFTESILVSDVEYVTIGGMDWEGEVWIVNGMTINWGDDIYEG</sequence>